<evidence type="ECO:0000313" key="11">
    <source>
        <dbReference type="Proteomes" id="UP000295414"/>
    </source>
</evidence>
<evidence type="ECO:0000256" key="7">
    <source>
        <dbReference type="ARBA" id="ARBA00023136"/>
    </source>
</evidence>
<evidence type="ECO:0000256" key="5">
    <source>
        <dbReference type="ARBA" id="ARBA00022692"/>
    </source>
</evidence>
<dbReference type="InterPro" id="IPR050297">
    <property type="entry name" value="LipidA_mod_glycosyltrf_83"/>
</dbReference>
<dbReference type="OrthoDB" id="108054at2"/>
<proteinExistence type="predicted"/>
<dbReference type="Pfam" id="PF13231">
    <property type="entry name" value="PMT_2"/>
    <property type="match status" value="1"/>
</dbReference>
<keyword evidence="4 10" id="KW-0808">Transferase</keyword>
<dbReference type="PANTHER" id="PTHR33908:SF9">
    <property type="entry name" value="BLL5595 PROTEIN"/>
    <property type="match status" value="1"/>
</dbReference>
<keyword evidence="6 8" id="KW-1133">Transmembrane helix</keyword>
<dbReference type="GO" id="GO:0005886">
    <property type="term" value="C:plasma membrane"/>
    <property type="evidence" value="ECO:0007669"/>
    <property type="project" value="UniProtKB-SubCell"/>
</dbReference>
<feature type="transmembrane region" description="Helical" evidence="8">
    <location>
        <begin position="12"/>
        <end position="31"/>
    </location>
</feature>
<dbReference type="AlphaFoldDB" id="A0A4R3N0R3"/>
<dbReference type="GO" id="GO:0016763">
    <property type="term" value="F:pentosyltransferase activity"/>
    <property type="evidence" value="ECO:0007669"/>
    <property type="project" value="TreeGrafter"/>
</dbReference>
<evidence type="ECO:0000256" key="6">
    <source>
        <dbReference type="ARBA" id="ARBA00022989"/>
    </source>
</evidence>
<comment type="caution">
    <text evidence="10">The sequence shown here is derived from an EMBL/GenBank/DDBJ whole genome shotgun (WGS) entry which is preliminary data.</text>
</comment>
<dbReference type="PANTHER" id="PTHR33908">
    <property type="entry name" value="MANNOSYLTRANSFERASE YKCB-RELATED"/>
    <property type="match status" value="1"/>
</dbReference>
<name>A0A4R3N0R3_9GAMM</name>
<evidence type="ECO:0000256" key="4">
    <source>
        <dbReference type="ARBA" id="ARBA00022679"/>
    </source>
</evidence>
<reference evidence="10 11" key="1">
    <citation type="submission" date="2019-03" db="EMBL/GenBank/DDBJ databases">
        <title>Genomic Encyclopedia of Type Strains, Phase IV (KMG-IV): sequencing the most valuable type-strain genomes for metagenomic binning, comparative biology and taxonomic classification.</title>
        <authorList>
            <person name="Goeker M."/>
        </authorList>
    </citation>
    <scope>NUCLEOTIDE SEQUENCE [LARGE SCALE GENOMIC DNA]</scope>
    <source>
        <strain evidence="10 11">DSM 13605</strain>
    </source>
</reference>
<evidence type="ECO:0000259" key="9">
    <source>
        <dbReference type="Pfam" id="PF13231"/>
    </source>
</evidence>
<dbReference type="EMBL" id="SMAP01000009">
    <property type="protein sequence ID" value="TCT21611.1"/>
    <property type="molecule type" value="Genomic_DNA"/>
</dbReference>
<evidence type="ECO:0000256" key="2">
    <source>
        <dbReference type="ARBA" id="ARBA00022475"/>
    </source>
</evidence>
<feature type="transmembrane region" description="Helical" evidence="8">
    <location>
        <begin position="201"/>
        <end position="223"/>
    </location>
</feature>
<evidence type="ECO:0000313" key="10">
    <source>
        <dbReference type="EMBL" id="TCT21611.1"/>
    </source>
</evidence>
<keyword evidence="11" id="KW-1185">Reference proteome</keyword>
<feature type="transmembrane region" description="Helical" evidence="8">
    <location>
        <begin position="156"/>
        <end position="189"/>
    </location>
</feature>
<feature type="transmembrane region" description="Helical" evidence="8">
    <location>
        <begin position="103"/>
        <end position="122"/>
    </location>
</feature>
<gene>
    <name evidence="10" type="ORF">EDC34_10930</name>
</gene>
<sequence>MHTASDLRYKRWTLAYLLLFGLAWWAIFAFTRHALDHADMVENYVWGMEWQWGNNKHPPLFGWITAAWFSLLPTRDWAYYLLEEANLVLALWWLALAMRRCMAWDRVLIGVVLTSLVTLYGADSGYKYNANTAQLPFIAGFAWSLLHALQGRRLRWFALAGAFAGAALLCKYSALLVLAAVALPAVLALRPPWRTLVSGGALAAAVAGALLLPHVLWSIRHGWPSLHYMHSAHQASSAADIALAHLTVLVSALLYCALALLVWALARFELPRAASAPLPAASAAPRLGGRILLAALVLTLGGALLERVTPVPPWLIPVLLFTGWALVERVPEDRDSGLMARRVLIAALAWLVTMGIAAGVMEARYRRLPAPPVYVLPQTMAEQVQRLYRQAYGAPIEYAAGSFPLPYFLAFYGSDHPHALYEFDLGQSTWIDPVALRAGNKVALCGSLRYFGQPPAPECATRATALFGPPDQTRTLQWRVHDPDRRRQGLQTVEVLMWKPRQPVGAAE</sequence>
<dbReference type="GO" id="GO:0009103">
    <property type="term" value="P:lipopolysaccharide biosynthetic process"/>
    <property type="evidence" value="ECO:0007669"/>
    <property type="project" value="UniProtKB-ARBA"/>
</dbReference>
<evidence type="ECO:0000256" key="1">
    <source>
        <dbReference type="ARBA" id="ARBA00004651"/>
    </source>
</evidence>
<dbReference type="Proteomes" id="UP000295414">
    <property type="component" value="Unassembled WGS sequence"/>
</dbReference>
<organism evidence="10 11">
    <name type="scientific">Thermomonas haemolytica</name>
    <dbReference type="NCBI Taxonomy" id="141949"/>
    <lineage>
        <taxon>Bacteria</taxon>
        <taxon>Pseudomonadati</taxon>
        <taxon>Pseudomonadota</taxon>
        <taxon>Gammaproteobacteria</taxon>
        <taxon>Lysobacterales</taxon>
        <taxon>Lysobacteraceae</taxon>
        <taxon>Thermomonas</taxon>
    </lineage>
</organism>
<comment type="subcellular location">
    <subcellularLocation>
        <location evidence="1">Cell membrane</location>
        <topology evidence="1">Multi-pass membrane protein</topology>
    </subcellularLocation>
</comment>
<keyword evidence="3" id="KW-0328">Glycosyltransferase</keyword>
<dbReference type="InterPro" id="IPR038731">
    <property type="entry name" value="RgtA/B/C-like"/>
</dbReference>
<feature type="transmembrane region" description="Helical" evidence="8">
    <location>
        <begin position="243"/>
        <end position="266"/>
    </location>
</feature>
<protein>
    <submittedName>
        <fullName evidence="10">4-amino-4-deoxy-L-arabinose transferase-like glycosyltransferase</fullName>
    </submittedName>
</protein>
<keyword evidence="5 8" id="KW-0812">Transmembrane</keyword>
<feature type="transmembrane region" description="Helical" evidence="8">
    <location>
        <begin position="311"/>
        <end position="327"/>
    </location>
</feature>
<feature type="transmembrane region" description="Helical" evidence="8">
    <location>
        <begin position="339"/>
        <end position="361"/>
    </location>
</feature>
<evidence type="ECO:0000256" key="8">
    <source>
        <dbReference type="SAM" id="Phobius"/>
    </source>
</evidence>
<feature type="transmembrane region" description="Helical" evidence="8">
    <location>
        <begin position="77"/>
        <end position="96"/>
    </location>
</feature>
<evidence type="ECO:0000256" key="3">
    <source>
        <dbReference type="ARBA" id="ARBA00022676"/>
    </source>
</evidence>
<dbReference type="RefSeq" id="WP_114960718.1">
    <property type="nucleotide sequence ID" value="NZ_MSZW01000003.1"/>
</dbReference>
<accession>A0A4R3N0R3</accession>
<feature type="transmembrane region" description="Helical" evidence="8">
    <location>
        <begin position="287"/>
        <end position="305"/>
    </location>
</feature>
<keyword evidence="2" id="KW-1003">Cell membrane</keyword>
<keyword evidence="7 8" id="KW-0472">Membrane</keyword>
<feature type="domain" description="Glycosyltransferase RgtA/B/C/D-like" evidence="9">
    <location>
        <begin position="56"/>
        <end position="217"/>
    </location>
</feature>